<keyword evidence="3" id="KW-0012">Acyltransferase</keyword>
<proteinExistence type="inferred from homology"/>
<dbReference type="CDD" id="cd00831">
    <property type="entry name" value="CHS_like"/>
    <property type="match status" value="1"/>
</dbReference>
<evidence type="ECO:0000259" key="5">
    <source>
        <dbReference type="Pfam" id="PF00195"/>
    </source>
</evidence>
<dbReference type="Pfam" id="PF00195">
    <property type="entry name" value="Chal_sti_synt_N"/>
    <property type="match status" value="1"/>
</dbReference>
<organism evidence="7 8">
    <name type="scientific">Amycolatopsis antarctica</name>
    <dbReference type="NCBI Taxonomy" id="1854586"/>
    <lineage>
        <taxon>Bacteria</taxon>
        <taxon>Bacillati</taxon>
        <taxon>Actinomycetota</taxon>
        <taxon>Actinomycetes</taxon>
        <taxon>Pseudonocardiales</taxon>
        <taxon>Pseudonocardiaceae</taxon>
        <taxon>Amycolatopsis</taxon>
    </lineage>
</organism>
<dbReference type="InterPro" id="IPR011141">
    <property type="entry name" value="Polyketide_synthase_type-III"/>
</dbReference>
<dbReference type="PIRSF" id="PIRSF000451">
    <property type="entry name" value="PKS_III"/>
    <property type="match status" value="1"/>
</dbReference>
<feature type="active site" description="Acyl-thioester intermediate" evidence="4">
    <location>
        <position position="138"/>
    </location>
</feature>
<dbReference type="Pfam" id="PF02797">
    <property type="entry name" value="Chal_sti_synt_C"/>
    <property type="match status" value="1"/>
</dbReference>
<name>A0A263D1R1_9PSEU</name>
<feature type="domain" description="Chalcone/stilbene synthase N-terminal" evidence="5">
    <location>
        <begin position="10"/>
        <end position="199"/>
    </location>
</feature>
<dbReference type="GO" id="GO:0030639">
    <property type="term" value="P:polyketide biosynthetic process"/>
    <property type="evidence" value="ECO:0007669"/>
    <property type="project" value="TreeGrafter"/>
</dbReference>
<evidence type="ECO:0000259" key="6">
    <source>
        <dbReference type="Pfam" id="PF02797"/>
    </source>
</evidence>
<dbReference type="EMBL" id="NKYE01000009">
    <property type="protein sequence ID" value="OZM72139.1"/>
    <property type="molecule type" value="Genomic_DNA"/>
</dbReference>
<feature type="domain" description="Chalcone/stilbene synthase C-terminal" evidence="6">
    <location>
        <begin position="212"/>
        <end position="340"/>
    </location>
</feature>
<evidence type="ECO:0000256" key="1">
    <source>
        <dbReference type="ARBA" id="ARBA00005531"/>
    </source>
</evidence>
<dbReference type="PANTHER" id="PTHR11877">
    <property type="entry name" value="HYDROXYMETHYLGLUTARYL-COA SYNTHASE"/>
    <property type="match status" value="1"/>
</dbReference>
<gene>
    <name evidence="7" type="ORF">CFN78_16510</name>
</gene>
<dbReference type="InterPro" id="IPR001099">
    <property type="entry name" value="Chalcone/stilbene_synt_N"/>
</dbReference>
<comment type="similarity">
    <text evidence="1">Belongs to the thiolase-like superfamily. Chalcone/stilbene synthases family.</text>
</comment>
<dbReference type="InParanoid" id="A0A263D1R1"/>
<sequence length="355" mass="38411">MVVLCPPVVAVPEHIITQAETIDIGQRLFAGHPHLKLATRMIENTGVRKRHLIRPVDETLRDTDFGHRNQIFDQEAKTRVPPVIFAALDNARLTVADIDAIIFVTCSSYSMPSMTAWLINELGFRSDTTQIPIVQLGCAAGGAAINRGYDYCRANLGSHVLIVSCEFCSLLFQPADQAVGNLLSDGLFGDAIAAAVVRGDREVPGLLLQARRSHLIPHTEDWISYEVMSTGFHFRLYKGVPGAFRDAMPVLAKFTSDEGHDLPDLDFYAIHCGGPRILDALRDPGGVAPEALAMSMATLQDYGNIASASVFDVLRRIVAAGPQPGQIGLIAGFGPGITMELAIGTWQSGHRTTIS</sequence>
<protein>
    <submittedName>
        <fullName evidence="7">Type III polyketide synthase</fullName>
    </submittedName>
</protein>
<keyword evidence="2" id="KW-0808">Transferase</keyword>
<reference evidence="7 8" key="1">
    <citation type="submission" date="2017-07" db="EMBL/GenBank/DDBJ databases">
        <title>Amycolatopsis antarcticus sp. nov., isolated from the surface of an Antarcticus brown macroalga.</title>
        <authorList>
            <person name="Wang J."/>
            <person name="Leiva S."/>
            <person name="Huang J."/>
            <person name="Huang Y."/>
        </authorList>
    </citation>
    <scope>NUCLEOTIDE SEQUENCE [LARGE SCALE GENOMIC DNA]</scope>
    <source>
        <strain evidence="7 8">AU-G6</strain>
    </source>
</reference>
<keyword evidence="8" id="KW-1185">Reference proteome</keyword>
<dbReference type="GO" id="GO:0016747">
    <property type="term" value="F:acyltransferase activity, transferring groups other than amino-acyl groups"/>
    <property type="evidence" value="ECO:0007669"/>
    <property type="project" value="InterPro"/>
</dbReference>
<dbReference type="AlphaFoldDB" id="A0A263D1R1"/>
<evidence type="ECO:0000256" key="2">
    <source>
        <dbReference type="ARBA" id="ARBA00022679"/>
    </source>
</evidence>
<dbReference type="Proteomes" id="UP000242444">
    <property type="component" value="Unassembled WGS sequence"/>
</dbReference>
<dbReference type="InterPro" id="IPR012328">
    <property type="entry name" value="Chalcone/stilbene_synt_C"/>
</dbReference>
<evidence type="ECO:0000256" key="3">
    <source>
        <dbReference type="ARBA" id="ARBA00023315"/>
    </source>
</evidence>
<evidence type="ECO:0000313" key="7">
    <source>
        <dbReference type="EMBL" id="OZM72139.1"/>
    </source>
</evidence>
<accession>A0A263D1R1</accession>
<evidence type="ECO:0000256" key="4">
    <source>
        <dbReference type="PIRSR" id="PIRSR000451-1"/>
    </source>
</evidence>
<dbReference type="PANTHER" id="PTHR11877:SF99">
    <property type="entry name" value="1,3,6,8-TETRAHYDROXYNAPHTHALENE SYNTHASE"/>
    <property type="match status" value="1"/>
</dbReference>
<dbReference type="SMR" id="A0A263D1R1"/>
<dbReference type="InterPro" id="IPR016039">
    <property type="entry name" value="Thiolase-like"/>
</dbReference>
<comment type="caution">
    <text evidence="7">The sequence shown here is derived from an EMBL/GenBank/DDBJ whole genome shotgun (WGS) entry which is preliminary data.</text>
</comment>
<dbReference type="Gene3D" id="3.40.47.10">
    <property type="match status" value="2"/>
</dbReference>
<dbReference type="SUPFAM" id="SSF53901">
    <property type="entry name" value="Thiolase-like"/>
    <property type="match status" value="2"/>
</dbReference>
<dbReference type="OrthoDB" id="9786288at2"/>
<evidence type="ECO:0000313" key="8">
    <source>
        <dbReference type="Proteomes" id="UP000242444"/>
    </source>
</evidence>